<gene>
    <name evidence="1" type="ORF">BSTOLATCC_MIC57168</name>
</gene>
<evidence type="ECO:0000313" key="2">
    <source>
        <dbReference type="Proteomes" id="UP001162131"/>
    </source>
</evidence>
<organism evidence="1 2">
    <name type="scientific">Blepharisma stoltei</name>
    <dbReference type="NCBI Taxonomy" id="1481888"/>
    <lineage>
        <taxon>Eukaryota</taxon>
        <taxon>Sar</taxon>
        <taxon>Alveolata</taxon>
        <taxon>Ciliophora</taxon>
        <taxon>Postciliodesmatophora</taxon>
        <taxon>Heterotrichea</taxon>
        <taxon>Heterotrichida</taxon>
        <taxon>Blepharismidae</taxon>
        <taxon>Blepharisma</taxon>
    </lineage>
</organism>
<protein>
    <submittedName>
        <fullName evidence="1">Uncharacterized protein</fullName>
    </submittedName>
</protein>
<keyword evidence="2" id="KW-1185">Reference proteome</keyword>
<name>A0AAU9K1F0_9CILI</name>
<dbReference type="Proteomes" id="UP001162131">
    <property type="component" value="Unassembled WGS sequence"/>
</dbReference>
<accession>A0AAU9K1F0</accession>
<reference evidence="1" key="1">
    <citation type="submission" date="2021-09" db="EMBL/GenBank/DDBJ databases">
        <authorList>
            <consortium name="AG Swart"/>
            <person name="Singh M."/>
            <person name="Singh A."/>
            <person name="Seah K."/>
            <person name="Emmerich C."/>
        </authorList>
    </citation>
    <scope>NUCLEOTIDE SEQUENCE</scope>
    <source>
        <strain evidence="1">ATCC30299</strain>
    </source>
</reference>
<evidence type="ECO:0000313" key="1">
    <source>
        <dbReference type="EMBL" id="CAG9332882.1"/>
    </source>
</evidence>
<dbReference type="AlphaFoldDB" id="A0AAU9K1F0"/>
<dbReference type="EMBL" id="CAJZBQ010000055">
    <property type="protein sequence ID" value="CAG9332882.1"/>
    <property type="molecule type" value="Genomic_DNA"/>
</dbReference>
<proteinExistence type="predicted"/>
<sequence length="175" mass="20217">MHTDISPFKTQKATVSSLLMSIKLKNRNKIKHNRETSLEEPLFAVSQGGKKYSKNSPYKADYSLIFQPPKYDLEKVFNFHDMQQDLDYLLMPKRSSSSATYTKKTNIRAKSPDCNIFNQKSSKGFSLEATVRQITPGRRICGNIFKPKNEWSTIKIKHMNRFHIARIPTVKLDSD</sequence>
<comment type="caution">
    <text evidence="1">The sequence shown here is derived from an EMBL/GenBank/DDBJ whole genome shotgun (WGS) entry which is preliminary data.</text>
</comment>